<sequence length="126" mass="14432">MCGLTTGYDFRKRFVERKRTDPFPVYQCHICACFTHDQSLFIAHLQGSEHRERTEERSVVCQSGDCGFRSRDLSKLLRHLDEKRFHFVNASIPACLLTFTTLVSLTQPPEIPPSETTARDVKASRG</sequence>
<dbReference type="SUPFAM" id="SSF57667">
    <property type="entry name" value="beta-beta-alpha zinc fingers"/>
    <property type="match status" value="1"/>
</dbReference>
<comment type="caution">
    <text evidence="1">The sequence shown here is derived from an EMBL/GenBank/DDBJ whole genome shotgun (WGS) entry which is preliminary data.</text>
</comment>
<name>A0A1D1W9V6_RAMVA</name>
<evidence type="ECO:0000313" key="2">
    <source>
        <dbReference type="Proteomes" id="UP000186922"/>
    </source>
</evidence>
<dbReference type="InterPro" id="IPR036236">
    <property type="entry name" value="Znf_C2H2_sf"/>
</dbReference>
<protein>
    <recommendedName>
        <fullName evidence="3">C2H2-type domain-containing protein</fullName>
    </recommendedName>
</protein>
<dbReference type="Proteomes" id="UP000186922">
    <property type="component" value="Unassembled WGS sequence"/>
</dbReference>
<keyword evidence="2" id="KW-1185">Reference proteome</keyword>
<accession>A0A1D1W9V6</accession>
<dbReference type="AlphaFoldDB" id="A0A1D1W9V6"/>
<reference evidence="1 2" key="1">
    <citation type="journal article" date="2016" name="Nat. Commun.">
        <title>Extremotolerant tardigrade genome and improved radiotolerance of human cultured cells by tardigrade-unique protein.</title>
        <authorList>
            <person name="Hashimoto T."/>
            <person name="Horikawa D.D."/>
            <person name="Saito Y."/>
            <person name="Kuwahara H."/>
            <person name="Kozuka-Hata H."/>
            <person name="Shin-I T."/>
            <person name="Minakuchi Y."/>
            <person name="Ohishi K."/>
            <person name="Motoyama A."/>
            <person name="Aizu T."/>
            <person name="Enomoto A."/>
            <person name="Kondo K."/>
            <person name="Tanaka S."/>
            <person name="Hara Y."/>
            <person name="Koshikawa S."/>
            <person name="Sagara H."/>
            <person name="Miura T."/>
            <person name="Yokobori S."/>
            <person name="Miyagawa K."/>
            <person name="Suzuki Y."/>
            <person name="Kubo T."/>
            <person name="Oyama M."/>
            <person name="Kohara Y."/>
            <person name="Fujiyama A."/>
            <person name="Arakawa K."/>
            <person name="Katayama T."/>
            <person name="Toyoda A."/>
            <person name="Kunieda T."/>
        </authorList>
    </citation>
    <scope>NUCLEOTIDE SEQUENCE [LARGE SCALE GENOMIC DNA]</scope>
    <source>
        <strain evidence="1 2">YOKOZUNA-1</strain>
    </source>
</reference>
<organism evidence="1 2">
    <name type="scientific">Ramazzottius varieornatus</name>
    <name type="common">Water bear</name>
    <name type="synonym">Tardigrade</name>
    <dbReference type="NCBI Taxonomy" id="947166"/>
    <lineage>
        <taxon>Eukaryota</taxon>
        <taxon>Metazoa</taxon>
        <taxon>Ecdysozoa</taxon>
        <taxon>Tardigrada</taxon>
        <taxon>Eutardigrada</taxon>
        <taxon>Parachela</taxon>
        <taxon>Hypsibioidea</taxon>
        <taxon>Ramazzottiidae</taxon>
        <taxon>Ramazzottius</taxon>
    </lineage>
</organism>
<dbReference type="EMBL" id="BDGG01000017">
    <property type="protein sequence ID" value="GAV08384.1"/>
    <property type="molecule type" value="Genomic_DNA"/>
</dbReference>
<proteinExistence type="predicted"/>
<evidence type="ECO:0008006" key="3">
    <source>
        <dbReference type="Google" id="ProtNLM"/>
    </source>
</evidence>
<gene>
    <name evidence="1" type="primary">RvY_18085-1</name>
    <name evidence="1" type="synonym">RvY_18085.1</name>
    <name evidence="1" type="ORF">RvY_18085</name>
</gene>
<dbReference type="OrthoDB" id="10514449at2759"/>
<evidence type="ECO:0000313" key="1">
    <source>
        <dbReference type="EMBL" id="GAV08384.1"/>
    </source>
</evidence>